<protein>
    <submittedName>
        <fullName evidence="1">Uncharacterized protein</fullName>
    </submittedName>
</protein>
<dbReference type="AlphaFoldDB" id="A0AAV6VRK1"/>
<dbReference type="Proteomes" id="UP000827092">
    <property type="component" value="Unassembled WGS sequence"/>
</dbReference>
<keyword evidence="2" id="KW-1185">Reference proteome</keyword>
<organism evidence="1 2">
    <name type="scientific">Oedothorax gibbosus</name>
    <dbReference type="NCBI Taxonomy" id="931172"/>
    <lineage>
        <taxon>Eukaryota</taxon>
        <taxon>Metazoa</taxon>
        <taxon>Ecdysozoa</taxon>
        <taxon>Arthropoda</taxon>
        <taxon>Chelicerata</taxon>
        <taxon>Arachnida</taxon>
        <taxon>Araneae</taxon>
        <taxon>Araneomorphae</taxon>
        <taxon>Entelegynae</taxon>
        <taxon>Araneoidea</taxon>
        <taxon>Linyphiidae</taxon>
        <taxon>Erigoninae</taxon>
        <taxon>Oedothorax</taxon>
    </lineage>
</organism>
<evidence type="ECO:0000313" key="2">
    <source>
        <dbReference type="Proteomes" id="UP000827092"/>
    </source>
</evidence>
<accession>A0AAV6VRK1</accession>
<reference evidence="1 2" key="1">
    <citation type="journal article" date="2022" name="Nat. Ecol. Evol.">
        <title>A masculinizing supergene underlies an exaggerated male reproductive morph in a spider.</title>
        <authorList>
            <person name="Hendrickx F."/>
            <person name="De Corte Z."/>
            <person name="Sonet G."/>
            <person name="Van Belleghem S.M."/>
            <person name="Kostlbacher S."/>
            <person name="Vangestel C."/>
        </authorList>
    </citation>
    <scope>NUCLEOTIDE SEQUENCE [LARGE SCALE GENOMIC DNA]</scope>
    <source>
        <strain evidence="1">W744_W776</strain>
    </source>
</reference>
<proteinExistence type="predicted"/>
<dbReference type="EMBL" id="JAFNEN010000041">
    <property type="protein sequence ID" value="KAG8198391.1"/>
    <property type="molecule type" value="Genomic_DNA"/>
</dbReference>
<evidence type="ECO:0000313" key="1">
    <source>
        <dbReference type="EMBL" id="KAG8198391.1"/>
    </source>
</evidence>
<sequence>MRLLPSVPVNGHAAVGQWKVLANSGEGLQSLISCLQNWDLFESRVDFRDVSKVGEDSYWILIGIEPVRTTFHSFPFKAILAEGRLQTSDQKETHG</sequence>
<name>A0AAV6VRK1_9ARAC</name>
<gene>
    <name evidence="1" type="ORF">JTE90_021635</name>
</gene>
<comment type="caution">
    <text evidence="1">The sequence shown here is derived from an EMBL/GenBank/DDBJ whole genome shotgun (WGS) entry which is preliminary data.</text>
</comment>